<comment type="caution">
    <text evidence="1">The sequence shown here is derived from an EMBL/GenBank/DDBJ whole genome shotgun (WGS) entry which is preliminary data.</text>
</comment>
<sequence length="179" mass="21166">MLNNNLRMFPYKIQSHQAILIKAVGQRFDFANEILTMIDNEGFDFGYIWFTDEAHFHLNGFVNKPNWRFWGSENPHLCEDKPLHSPKVTAWVAVCSRGIISPFFIRGTISSERYITILEQFVSTQLALEDRPRIEWFMQDAARPHRTKKCFAFFGNRVMHWITPNLLKQEWIGLHIRPI</sequence>
<dbReference type="InterPro" id="IPR036397">
    <property type="entry name" value="RNaseH_sf"/>
</dbReference>
<dbReference type="Proteomes" id="UP000499080">
    <property type="component" value="Unassembled WGS sequence"/>
</dbReference>
<gene>
    <name evidence="1" type="ORF">AVEN_223421_1</name>
    <name evidence="2" type="ORF">AVEN_237452_1</name>
</gene>
<evidence type="ECO:0000313" key="2">
    <source>
        <dbReference type="EMBL" id="GBO36828.1"/>
    </source>
</evidence>
<dbReference type="EMBL" id="BGPR01061110">
    <property type="protein sequence ID" value="GBO36822.1"/>
    <property type="molecule type" value="Genomic_DNA"/>
</dbReference>
<dbReference type="GO" id="GO:0003676">
    <property type="term" value="F:nucleic acid binding"/>
    <property type="evidence" value="ECO:0007669"/>
    <property type="project" value="InterPro"/>
</dbReference>
<organism evidence="1 3">
    <name type="scientific">Araneus ventricosus</name>
    <name type="common">Orbweaver spider</name>
    <name type="synonym">Epeira ventricosa</name>
    <dbReference type="NCBI Taxonomy" id="182803"/>
    <lineage>
        <taxon>Eukaryota</taxon>
        <taxon>Metazoa</taxon>
        <taxon>Ecdysozoa</taxon>
        <taxon>Arthropoda</taxon>
        <taxon>Chelicerata</taxon>
        <taxon>Arachnida</taxon>
        <taxon>Araneae</taxon>
        <taxon>Araneomorphae</taxon>
        <taxon>Entelegynae</taxon>
        <taxon>Araneoidea</taxon>
        <taxon>Araneidae</taxon>
        <taxon>Araneus</taxon>
    </lineage>
</organism>
<dbReference type="PANTHER" id="PTHR47326:SF1">
    <property type="entry name" value="HTH PSQ-TYPE DOMAIN-CONTAINING PROTEIN"/>
    <property type="match status" value="1"/>
</dbReference>
<dbReference type="AlphaFoldDB" id="A0A4Y2WKD0"/>
<proteinExistence type="predicted"/>
<evidence type="ECO:0008006" key="4">
    <source>
        <dbReference type="Google" id="ProtNLM"/>
    </source>
</evidence>
<reference evidence="1 3" key="1">
    <citation type="journal article" date="2019" name="Sci. Rep.">
        <title>Orb-weaving spider Araneus ventricosus genome elucidates the spidroin gene catalogue.</title>
        <authorList>
            <person name="Kono N."/>
            <person name="Nakamura H."/>
            <person name="Ohtoshi R."/>
            <person name="Moran D.A.P."/>
            <person name="Shinohara A."/>
            <person name="Yoshida Y."/>
            <person name="Fujiwara M."/>
            <person name="Mori M."/>
            <person name="Tomita M."/>
            <person name="Arakawa K."/>
        </authorList>
    </citation>
    <scope>NUCLEOTIDE SEQUENCE [LARGE SCALE GENOMIC DNA]</scope>
</reference>
<name>A0A4Y2WKD0_ARAVE</name>
<accession>A0A4Y2WKD0</accession>
<evidence type="ECO:0000313" key="1">
    <source>
        <dbReference type="EMBL" id="GBO36822.1"/>
    </source>
</evidence>
<keyword evidence="3" id="KW-1185">Reference proteome</keyword>
<dbReference type="Gene3D" id="3.30.420.10">
    <property type="entry name" value="Ribonuclease H-like superfamily/Ribonuclease H"/>
    <property type="match status" value="1"/>
</dbReference>
<evidence type="ECO:0000313" key="3">
    <source>
        <dbReference type="Proteomes" id="UP000499080"/>
    </source>
</evidence>
<protein>
    <recommendedName>
        <fullName evidence="4">Tc1-like transposase DDE domain-containing protein</fullName>
    </recommendedName>
</protein>
<dbReference type="PANTHER" id="PTHR47326">
    <property type="entry name" value="TRANSPOSABLE ELEMENT TC3 TRANSPOSASE-LIKE PROTEIN"/>
    <property type="match status" value="1"/>
</dbReference>
<dbReference type="EMBL" id="BGPR01061112">
    <property type="protein sequence ID" value="GBO36828.1"/>
    <property type="molecule type" value="Genomic_DNA"/>
</dbReference>